<evidence type="ECO:0000256" key="4">
    <source>
        <dbReference type="ARBA" id="ARBA00022617"/>
    </source>
</evidence>
<evidence type="ECO:0000256" key="3">
    <source>
        <dbReference type="ARBA" id="ARBA00010617"/>
    </source>
</evidence>
<keyword evidence="6" id="KW-0560">Oxidoreductase</keyword>
<keyword evidence="7 9" id="KW-0408">Iron</keyword>
<comment type="pathway">
    <text evidence="2">Secondary metabolite biosynthesis.</text>
</comment>
<dbReference type="AlphaFoldDB" id="S7Q5T2"/>
<evidence type="ECO:0000256" key="1">
    <source>
        <dbReference type="ARBA" id="ARBA00001971"/>
    </source>
</evidence>
<dbReference type="Pfam" id="PF00067">
    <property type="entry name" value="p450"/>
    <property type="match status" value="1"/>
</dbReference>
<dbReference type="PANTHER" id="PTHR24305:SF166">
    <property type="entry name" value="CYTOCHROME P450 12A4, MITOCHONDRIAL-RELATED"/>
    <property type="match status" value="1"/>
</dbReference>
<comment type="similarity">
    <text evidence="3">Belongs to the cytochrome P450 family.</text>
</comment>
<reference evidence="10 11" key="1">
    <citation type="journal article" date="2012" name="Science">
        <title>The Paleozoic origin of enzymatic lignin decomposition reconstructed from 31 fungal genomes.</title>
        <authorList>
            <person name="Floudas D."/>
            <person name="Binder M."/>
            <person name="Riley R."/>
            <person name="Barry K."/>
            <person name="Blanchette R.A."/>
            <person name="Henrissat B."/>
            <person name="Martinez A.T."/>
            <person name="Otillar R."/>
            <person name="Spatafora J.W."/>
            <person name="Yadav J.S."/>
            <person name="Aerts A."/>
            <person name="Benoit I."/>
            <person name="Boyd A."/>
            <person name="Carlson A."/>
            <person name="Copeland A."/>
            <person name="Coutinho P.M."/>
            <person name="de Vries R.P."/>
            <person name="Ferreira P."/>
            <person name="Findley K."/>
            <person name="Foster B."/>
            <person name="Gaskell J."/>
            <person name="Glotzer D."/>
            <person name="Gorecki P."/>
            <person name="Heitman J."/>
            <person name="Hesse C."/>
            <person name="Hori C."/>
            <person name="Igarashi K."/>
            <person name="Jurgens J.A."/>
            <person name="Kallen N."/>
            <person name="Kersten P."/>
            <person name="Kohler A."/>
            <person name="Kuees U."/>
            <person name="Kumar T.K.A."/>
            <person name="Kuo A."/>
            <person name="LaButti K."/>
            <person name="Larrondo L.F."/>
            <person name="Lindquist E."/>
            <person name="Ling A."/>
            <person name="Lombard V."/>
            <person name="Lucas S."/>
            <person name="Lundell T."/>
            <person name="Martin R."/>
            <person name="McLaughlin D.J."/>
            <person name="Morgenstern I."/>
            <person name="Morin E."/>
            <person name="Murat C."/>
            <person name="Nagy L.G."/>
            <person name="Nolan M."/>
            <person name="Ohm R.A."/>
            <person name="Patyshakuliyeva A."/>
            <person name="Rokas A."/>
            <person name="Ruiz-Duenas F.J."/>
            <person name="Sabat G."/>
            <person name="Salamov A."/>
            <person name="Samejima M."/>
            <person name="Schmutz J."/>
            <person name="Slot J.C."/>
            <person name="St John F."/>
            <person name="Stenlid J."/>
            <person name="Sun H."/>
            <person name="Sun S."/>
            <person name="Syed K."/>
            <person name="Tsang A."/>
            <person name="Wiebenga A."/>
            <person name="Young D."/>
            <person name="Pisabarro A."/>
            <person name="Eastwood D.C."/>
            <person name="Martin F."/>
            <person name="Cullen D."/>
            <person name="Grigoriev I.V."/>
            <person name="Hibbett D.S."/>
        </authorList>
    </citation>
    <scope>NUCLEOTIDE SEQUENCE [LARGE SCALE GENOMIC DNA]</scope>
    <source>
        <strain evidence="10 11">ATCC 11539</strain>
    </source>
</reference>
<evidence type="ECO:0000256" key="7">
    <source>
        <dbReference type="ARBA" id="ARBA00023004"/>
    </source>
</evidence>
<evidence type="ECO:0000256" key="9">
    <source>
        <dbReference type="PIRSR" id="PIRSR602401-1"/>
    </source>
</evidence>
<proteinExistence type="inferred from homology"/>
<feature type="binding site" description="axial binding residue" evidence="9">
    <location>
        <position position="503"/>
    </location>
    <ligand>
        <name>heme</name>
        <dbReference type="ChEBI" id="CHEBI:30413"/>
    </ligand>
    <ligandPart>
        <name>Fe</name>
        <dbReference type="ChEBI" id="CHEBI:18248"/>
    </ligandPart>
</feature>
<dbReference type="PRINTS" id="PR00463">
    <property type="entry name" value="EP450I"/>
</dbReference>
<evidence type="ECO:0000256" key="5">
    <source>
        <dbReference type="ARBA" id="ARBA00022723"/>
    </source>
</evidence>
<keyword evidence="11" id="KW-1185">Reference proteome</keyword>
<dbReference type="PANTHER" id="PTHR24305">
    <property type="entry name" value="CYTOCHROME P450"/>
    <property type="match status" value="1"/>
</dbReference>
<dbReference type="GO" id="GO:0020037">
    <property type="term" value="F:heme binding"/>
    <property type="evidence" value="ECO:0007669"/>
    <property type="project" value="InterPro"/>
</dbReference>
<organism evidence="10 11">
    <name type="scientific">Gloeophyllum trabeum (strain ATCC 11539 / FP-39264 / Madison 617)</name>
    <name type="common">Brown rot fungus</name>
    <dbReference type="NCBI Taxonomy" id="670483"/>
    <lineage>
        <taxon>Eukaryota</taxon>
        <taxon>Fungi</taxon>
        <taxon>Dikarya</taxon>
        <taxon>Basidiomycota</taxon>
        <taxon>Agaricomycotina</taxon>
        <taxon>Agaricomycetes</taxon>
        <taxon>Gloeophyllales</taxon>
        <taxon>Gloeophyllaceae</taxon>
        <taxon>Gloeophyllum</taxon>
    </lineage>
</organism>
<keyword evidence="8" id="KW-0503">Monooxygenase</keyword>
<keyword evidence="4 9" id="KW-0349">Heme</keyword>
<dbReference type="InterPro" id="IPR036396">
    <property type="entry name" value="Cyt_P450_sf"/>
</dbReference>
<dbReference type="GO" id="GO:0004497">
    <property type="term" value="F:monooxygenase activity"/>
    <property type="evidence" value="ECO:0007669"/>
    <property type="project" value="UniProtKB-KW"/>
</dbReference>
<dbReference type="OMA" id="WRRNSRE"/>
<dbReference type="eggNOG" id="KOG0157">
    <property type="taxonomic scope" value="Eukaryota"/>
</dbReference>
<evidence type="ECO:0000256" key="6">
    <source>
        <dbReference type="ARBA" id="ARBA00023002"/>
    </source>
</evidence>
<dbReference type="Gene3D" id="1.10.630.10">
    <property type="entry name" value="Cytochrome P450"/>
    <property type="match status" value="1"/>
</dbReference>
<sequence>MAILPFVLVGPALCAALAALYYASRRRARSSLAYIRGPTSESFLFGNYRQIRRGQVGEVDFEWQDRYGALLRFKAPFGEDRLMVSDPKAIQHIFQTNQTNYTQPPQDREVLRTLLGPGIAWADADTHRRHRKVMTPAFGVAQAKSLIPLFKATIGRLTSKWSDMISGDADDTCHQPPSSRVINLPQWINRASLDIIGEAAFGYDIGALDDLDSELGKAYENMTLEAFALPTTLGVLAQGCMHLLPPAAVRFLFDHIPNRGLDRLRGVKRVVEHVAESLVTEEKGVHGLDTTRGGMGKAKGGDLLSLLINANASHTEGSKLSREEMLAQISTVMFAGHDTTAATLSFALYELAKHQECQTRLRDEIRAAIARGAADIDDTDADAWVRVVESLPYLNGVLKEVMRLHPVGYHINRQPRTDDVIPLSKPIVTSEGRQISEVVIPAGTKIIVSIAGYHRNKDVWGPDAHVFRPERWLEESGGLQMKGSPGVGMYANLMTFSGGFRSCMGWRIALLELQTFLFDLVDQFHFGLTKDAMRLRREPCLVMAPMVEGQTDKGAQLPLQVSIAPRD</sequence>
<dbReference type="RefSeq" id="XP_007866544.1">
    <property type="nucleotide sequence ID" value="XM_007868353.1"/>
</dbReference>
<dbReference type="InterPro" id="IPR050121">
    <property type="entry name" value="Cytochrome_P450_monoxygenase"/>
</dbReference>
<dbReference type="PRINTS" id="PR00385">
    <property type="entry name" value="P450"/>
</dbReference>
<dbReference type="Proteomes" id="UP000030669">
    <property type="component" value="Unassembled WGS sequence"/>
</dbReference>
<dbReference type="InterPro" id="IPR001128">
    <property type="entry name" value="Cyt_P450"/>
</dbReference>
<dbReference type="STRING" id="670483.S7Q5T2"/>
<protein>
    <submittedName>
        <fullName evidence="10">Cytochrome P450</fullName>
    </submittedName>
</protein>
<dbReference type="KEGG" id="gtr:GLOTRDRAFT_138963"/>
<comment type="cofactor">
    <cofactor evidence="1 9">
        <name>heme</name>
        <dbReference type="ChEBI" id="CHEBI:30413"/>
    </cofactor>
</comment>
<dbReference type="GO" id="GO:0005506">
    <property type="term" value="F:iron ion binding"/>
    <property type="evidence" value="ECO:0007669"/>
    <property type="project" value="InterPro"/>
</dbReference>
<dbReference type="GeneID" id="19304124"/>
<accession>S7Q5T2</accession>
<gene>
    <name evidence="10" type="ORF">GLOTRDRAFT_138963</name>
</gene>
<evidence type="ECO:0000256" key="2">
    <source>
        <dbReference type="ARBA" id="ARBA00005179"/>
    </source>
</evidence>
<dbReference type="SUPFAM" id="SSF48264">
    <property type="entry name" value="Cytochrome P450"/>
    <property type="match status" value="1"/>
</dbReference>
<dbReference type="EMBL" id="KB469302">
    <property type="protein sequence ID" value="EPQ55421.1"/>
    <property type="molecule type" value="Genomic_DNA"/>
</dbReference>
<dbReference type="CDD" id="cd11069">
    <property type="entry name" value="CYP_FUM15-like"/>
    <property type="match status" value="1"/>
</dbReference>
<dbReference type="GO" id="GO:0016705">
    <property type="term" value="F:oxidoreductase activity, acting on paired donors, with incorporation or reduction of molecular oxygen"/>
    <property type="evidence" value="ECO:0007669"/>
    <property type="project" value="InterPro"/>
</dbReference>
<dbReference type="HOGENOM" id="CLU_001570_5_11_1"/>
<dbReference type="OrthoDB" id="1470350at2759"/>
<keyword evidence="5 9" id="KW-0479">Metal-binding</keyword>
<evidence type="ECO:0000313" key="11">
    <source>
        <dbReference type="Proteomes" id="UP000030669"/>
    </source>
</evidence>
<dbReference type="InterPro" id="IPR002401">
    <property type="entry name" value="Cyt_P450_E_grp-I"/>
</dbReference>
<evidence type="ECO:0000313" key="10">
    <source>
        <dbReference type="EMBL" id="EPQ55421.1"/>
    </source>
</evidence>
<name>S7Q5T2_GLOTA</name>
<evidence type="ECO:0000256" key="8">
    <source>
        <dbReference type="ARBA" id="ARBA00023033"/>
    </source>
</evidence>